<keyword evidence="4" id="KW-0418">Kinase</keyword>
<sequence length="405" mass="44163">MLAEHEAHNLYLETFGDPAGAKMLTVHAPARSEIAGNHTDHEGGCVIAGALNASIDGAAALNGTDTINVASKGFGSLSIALDDLSVHDDEHNTAAAFVRGVAHEMLQTGREPQGFNLALSTSIPSGAGLSSSGAFEATLARTMGMLWDGPYLGPVELAFLCQRVEHTYFGKPCGLMDQLSVILGGLSFMDFSDPNRPTNEVLDASFETFGHALFLIDVGCDHTQFNYEYVQVAREMQMVAKQLGKTRLCEVAEEDFDEAVPMLRERLGDRAVLRAIHFWRENRLVKERWRALKAGDFRTFLERTKESGASSAMFLQNISTGGTFQPAMVVIGMAQRALGSYGAARIHGGGFGGTVQAFVPLDMADIFKERMDGWLGEGSCRRYEISPMGAYAVWWDYDNDLDRPF</sequence>
<evidence type="ECO:0000256" key="5">
    <source>
        <dbReference type="ARBA" id="ARBA00022840"/>
    </source>
</evidence>
<dbReference type="RefSeq" id="WP_289545194.1">
    <property type="nucleotide sequence ID" value="NZ_JAUDDZ010000007.1"/>
</dbReference>
<keyword evidence="5" id="KW-0067">ATP-binding</keyword>
<keyword evidence="2" id="KW-0808">Transferase</keyword>
<evidence type="ECO:0000256" key="2">
    <source>
        <dbReference type="ARBA" id="ARBA00022679"/>
    </source>
</evidence>
<dbReference type="SUPFAM" id="SSF54211">
    <property type="entry name" value="Ribosomal protein S5 domain 2-like"/>
    <property type="match status" value="1"/>
</dbReference>
<gene>
    <name evidence="8" type="ORF">QUW28_06485</name>
</gene>
<evidence type="ECO:0000256" key="3">
    <source>
        <dbReference type="ARBA" id="ARBA00022741"/>
    </source>
</evidence>
<evidence type="ECO:0000256" key="1">
    <source>
        <dbReference type="ARBA" id="ARBA00006566"/>
    </source>
</evidence>
<dbReference type="Gene3D" id="3.30.70.890">
    <property type="entry name" value="GHMP kinase, C-terminal domain"/>
    <property type="match status" value="1"/>
</dbReference>
<dbReference type="Pfam" id="PF10509">
    <property type="entry name" value="GalKase_gal_bdg"/>
    <property type="match status" value="1"/>
</dbReference>
<keyword evidence="3" id="KW-0547">Nucleotide-binding</keyword>
<reference evidence="9" key="1">
    <citation type="submission" date="2023-06" db="EMBL/GenBank/DDBJ databases">
        <title>Identification and characterization of horizontal gene transfer across gut microbiota members of farm animals based on homology search.</title>
        <authorList>
            <person name="Zeman M."/>
            <person name="Kubasova T."/>
            <person name="Jahodarova E."/>
            <person name="Nykrynova M."/>
            <person name="Rychlik I."/>
        </authorList>
    </citation>
    <scope>NUCLEOTIDE SEQUENCE [LARGE SCALE GENOMIC DNA]</scope>
    <source>
        <strain evidence="9">154_Feed</strain>
    </source>
</reference>
<keyword evidence="9" id="KW-1185">Reference proteome</keyword>
<name>A0ABT7VB89_9ACTN</name>
<dbReference type="Gene3D" id="3.30.230.10">
    <property type="match status" value="1"/>
</dbReference>
<dbReference type="PROSITE" id="PS00627">
    <property type="entry name" value="GHMP_KINASES_ATP"/>
    <property type="match status" value="1"/>
</dbReference>
<protein>
    <submittedName>
        <fullName evidence="8">Galactokinase family protein</fullName>
    </submittedName>
</protein>
<dbReference type="Pfam" id="PF00288">
    <property type="entry name" value="GHMP_kinases_N"/>
    <property type="match status" value="1"/>
</dbReference>
<organism evidence="8 9">
    <name type="scientific">Enorma phocaeensis</name>
    <dbReference type="NCBI Taxonomy" id="1871019"/>
    <lineage>
        <taxon>Bacteria</taxon>
        <taxon>Bacillati</taxon>
        <taxon>Actinomycetota</taxon>
        <taxon>Coriobacteriia</taxon>
        <taxon>Coriobacteriales</taxon>
        <taxon>Coriobacteriaceae</taxon>
        <taxon>Enorma</taxon>
    </lineage>
</organism>
<feature type="domain" description="Galactokinase N-terminal" evidence="7">
    <location>
        <begin position="11"/>
        <end position="59"/>
    </location>
</feature>
<evidence type="ECO:0000256" key="4">
    <source>
        <dbReference type="ARBA" id="ARBA00022777"/>
    </source>
</evidence>
<dbReference type="InterPro" id="IPR006206">
    <property type="entry name" value="Mevalonate/galactokinase"/>
</dbReference>
<evidence type="ECO:0000313" key="8">
    <source>
        <dbReference type="EMBL" id="MDM8275144.1"/>
    </source>
</evidence>
<dbReference type="InterPro" id="IPR014721">
    <property type="entry name" value="Ribsml_uS5_D2-typ_fold_subgr"/>
</dbReference>
<dbReference type="InterPro" id="IPR019539">
    <property type="entry name" value="GalKase_N"/>
</dbReference>
<accession>A0ABT7VB89</accession>
<evidence type="ECO:0000313" key="9">
    <source>
        <dbReference type="Proteomes" id="UP001529421"/>
    </source>
</evidence>
<dbReference type="Proteomes" id="UP001529421">
    <property type="component" value="Unassembled WGS sequence"/>
</dbReference>
<feature type="domain" description="GHMP kinase N-terminal" evidence="6">
    <location>
        <begin position="98"/>
        <end position="185"/>
    </location>
</feature>
<comment type="caution">
    <text evidence="8">The sequence shown here is derived from an EMBL/GenBank/DDBJ whole genome shotgun (WGS) entry which is preliminary data.</text>
</comment>
<dbReference type="PRINTS" id="PR00473">
    <property type="entry name" value="GALCTOKINASE"/>
</dbReference>
<dbReference type="InterPro" id="IPR036554">
    <property type="entry name" value="GHMP_kinase_C_sf"/>
</dbReference>
<dbReference type="PIRSF" id="PIRSF000530">
    <property type="entry name" value="Galactokinase"/>
    <property type="match status" value="1"/>
</dbReference>
<dbReference type="InterPro" id="IPR000705">
    <property type="entry name" value="Galactokinase"/>
</dbReference>
<dbReference type="InterPro" id="IPR006203">
    <property type="entry name" value="GHMP_knse_ATP-bd_CS"/>
</dbReference>
<dbReference type="PRINTS" id="PR00959">
    <property type="entry name" value="MEVGALKINASE"/>
</dbReference>
<dbReference type="EMBL" id="JAUDDZ010000007">
    <property type="protein sequence ID" value="MDM8275144.1"/>
    <property type="molecule type" value="Genomic_DNA"/>
</dbReference>
<comment type="similarity">
    <text evidence="1">Belongs to the GHMP kinase family. GalK subfamily.</text>
</comment>
<dbReference type="InterPro" id="IPR020568">
    <property type="entry name" value="Ribosomal_Su5_D2-typ_SF"/>
</dbReference>
<dbReference type="InterPro" id="IPR006204">
    <property type="entry name" value="GHMP_kinase_N_dom"/>
</dbReference>
<proteinExistence type="inferred from homology"/>
<dbReference type="PANTHER" id="PTHR10457">
    <property type="entry name" value="MEVALONATE KINASE/GALACTOKINASE"/>
    <property type="match status" value="1"/>
</dbReference>
<evidence type="ECO:0000259" key="7">
    <source>
        <dbReference type="Pfam" id="PF10509"/>
    </source>
</evidence>
<dbReference type="SUPFAM" id="SSF55060">
    <property type="entry name" value="GHMP Kinase, C-terminal domain"/>
    <property type="match status" value="1"/>
</dbReference>
<dbReference type="PANTHER" id="PTHR10457:SF7">
    <property type="entry name" value="GALACTOKINASE-RELATED"/>
    <property type="match status" value="1"/>
</dbReference>
<evidence type="ECO:0000259" key="6">
    <source>
        <dbReference type="Pfam" id="PF00288"/>
    </source>
</evidence>